<name>A0A0F9CFK4_9ZZZZ</name>
<reference evidence="1" key="1">
    <citation type="journal article" date="2015" name="Nature">
        <title>Complex archaea that bridge the gap between prokaryotes and eukaryotes.</title>
        <authorList>
            <person name="Spang A."/>
            <person name="Saw J.H."/>
            <person name="Jorgensen S.L."/>
            <person name="Zaremba-Niedzwiedzka K."/>
            <person name="Martijn J."/>
            <person name="Lind A.E."/>
            <person name="van Eijk R."/>
            <person name="Schleper C."/>
            <person name="Guy L."/>
            <person name="Ettema T.J."/>
        </authorList>
    </citation>
    <scope>NUCLEOTIDE SEQUENCE</scope>
</reference>
<organism evidence="1">
    <name type="scientific">marine sediment metagenome</name>
    <dbReference type="NCBI Taxonomy" id="412755"/>
    <lineage>
        <taxon>unclassified sequences</taxon>
        <taxon>metagenomes</taxon>
        <taxon>ecological metagenomes</taxon>
    </lineage>
</organism>
<gene>
    <name evidence="1" type="ORF">LCGC14_2407620</name>
</gene>
<dbReference type="EMBL" id="LAZR01036301">
    <property type="protein sequence ID" value="KKL25207.1"/>
    <property type="molecule type" value="Genomic_DNA"/>
</dbReference>
<comment type="caution">
    <text evidence="1">The sequence shown here is derived from an EMBL/GenBank/DDBJ whole genome shotgun (WGS) entry which is preliminary data.</text>
</comment>
<dbReference type="AlphaFoldDB" id="A0A0F9CFK4"/>
<accession>A0A0F9CFK4</accession>
<protein>
    <submittedName>
        <fullName evidence="1">Uncharacterized protein</fullName>
    </submittedName>
</protein>
<evidence type="ECO:0000313" key="1">
    <source>
        <dbReference type="EMBL" id="KKL25207.1"/>
    </source>
</evidence>
<sequence length="474" mass="51479">MPAIAGAHDIVLNGISYVTELDEDENRNFRRFYGKSFKDTVDNSTENGEHTLDRWKSYKRTDWSKGEDQKWADNDLADPSKFYDSLGVDVSTPGVLTLLKDVEASKDDALTAYANLPLLVADGKLWLAANDDVYYFDGSSWTAVVMQGGKVGKALAYDGDLLYVATVADKIWKSNSAKDTFTTWGDVDAIKDMIYHPGINQIHGITATGFYRFNSSGVTQFSKVFGTGWDLVGIDTYQGNHVIFGGGFDGQYYLFEYDQSGVSVVAQLPPGFVLTGLKSLEPNTVLLMGYKVGTAASSGVGALYTFSNGALSWKGKIGTDTANKTYGAYVAARNENEVMIGWNYQSGLYRYSMEHGGISKNVNITSINDKVVGVAWFKGKWYYSIGGNGVYTTAATYPAAGGYLKSSMSSFKIAEKKNLKEGIIESQVMEAAITTDESFTASDTNNGGLGAVGDNTLDYRAQMYTAGNSEPIVA</sequence>
<proteinExistence type="predicted"/>
<feature type="non-terminal residue" evidence="1">
    <location>
        <position position="474"/>
    </location>
</feature>